<feature type="domain" description="HTH cro/C1-type" evidence="1">
    <location>
        <begin position="41"/>
        <end position="95"/>
    </location>
</feature>
<evidence type="ECO:0000313" key="2">
    <source>
        <dbReference type="EMBL" id="CUO64508.1"/>
    </source>
</evidence>
<name>A0A174GTT5_9FIRM</name>
<gene>
    <name evidence="2" type="ORF">ERS852476_03504</name>
</gene>
<organism evidence="2 3">
    <name type="scientific">Blautia obeum</name>
    <dbReference type="NCBI Taxonomy" id="40520"/>
    <lineage>
        <taxon>Bacteria</taxon>
        <taxon>Bacillati</taxon>
        <taxon>Bacillota</taxon>
        <taxon>Clostridia</taxon>
        <taxon>Lachnospirales</taxon>
        <taxon>Lachnospiraceae</taxon>
        <taxon>Blautia</taxon>
    </lineage>
</organism>
<dbReference type="CDD" id="cd00093">
    <property type="entry name" value="HTH_XRE"/>
    <property type="match status" value="1"/>
</dbReference>
<dbReference type="PROSITE" id="PS50943">
    <property type="entry name" value="HTH_CROC1"/>
    <property type="match status" value="1"/>
</dbReference>
<dbReference type="InterPro" id="IPR001387">
    <property type="entry name" value="Cro/C1-type_HTH"/>
</dbReference>
<reference evidence="2 3" key="1">
    <citation type="submission" date="2015-09" db="EMBL/GenBank/DDBJ databases">
        <authorList>
            <consortium name="Pathogen Informatics"/>
        </authorList>
    </citation>
    <scope>NUCLEOTIDE SEQUENCE [LARGE SCALE GENOMIC DNA]</scope>
    <source>
        <strain evidence="2 3">2789STDY5834861</strain>
    </source>
</reference>
<dbReference type="SMART" id="SM00530">
    <property type="entry name" value="HTH_XRE"/>
    <property type="match status" value="1"/>
</dbReference>
<dbReference type="SUPFAM" id="SSF47413">
    <property type="entry name" value="lambda repressor-like DNA-binding domains"/>
    <property type="match status" value="1"/>
</dbReference>
<dbReference type="GO" id="GO:0003677">
    <property type="term" value="F:DNA binding"/>
    <property type="evidence" value="ECO:0007669"/>
    <property type="project" value="InterPro"/>
</dbReference>
<dbReference type="EMBL" id="CYZP01000048">
    <property type="protein sequence ID" value="CUO64508.1"/>
    <property type="molecule type" value="Genomic_DNA"/>
</dbReference>
<protein>
    <submittedName>
        <fullName evidence="2">Helix-turn-helix</fullName>
    </submittedName>
</protein>
<sequence length="99" mass="11565">MQENMKEYLTEKEAKEKRLEVYTEKIQEKVLSRSSETIRQLVEERHRQKMTQQEIADITGIKPSNMARFESGGRVPTLVVLEKYANALGKHIEIKICDD</sequence>
<dbReference type="Proteomes" id="UP000095645">
    <property type="component" value="Unassembled WGS sequence"/>
</dbReference>
<accession>A0A174GTT5</accession>
<dbReference type="Gene3D" id="1.10.260.40">
    <property type="entry name" value="lambda repressor-like DNA-binding domains"/>
    <property type="match status" value="1"/>
</dbReference>
<dbReference type="AlphaFoldDB" id="A0A174GTT5"/>
<proteinExistence type="predicted"/>
<evidence type="ECO:0000259" key="1">
    <source>
        <dbReference type="PROSITE" id="PS50943"/>
    </source>
</evidence>
<dbReference type="InterPro" id="IPR010982">
    <property type="entry name" value="Lambda_DNA-bd_dom_sf"/>
</dbReference>
<dbReference type="Pfam" id="PF01381">
    <property type="entry name" value="HTH_3"/>
    <property type="match status" value="1"/>
</dbReference>
<evidence type="ECO:0000313" key="3">
    <source>
        <dbReference type="Proteomes" id="UP000095645"/>
    </source>
</evidence>
<dbReference type="RefSeq" id="WP_008704385.1">
    <property type="nucleotide sequence ID" value="NZ_CYZP01000048.1"/>
</dbReference>